<organism evidence="6 7">
    <name type="scientific">Brucella pseudogrignonensis</name>
    <dbReference type="NCBI Taxonomy" id="419475"/>
    <lineage>
        <taxon>Bacteria</taxon>
        <taxon>Pseudomonadati</taxon>
        <taxon>Pseudomonadota</taxon>
        <taxon>Alphaproteobacteria</taxon>
        <taxon>Hyphomicrobiales</taxon>
        <taxon>Brucellaceae</taxon>
        <taxon>Brucella/Ochrobactrum group</taxon>
        <taxon>Brucella</taxon>
    </lineage>
</organism>
<dbReference type="GO" id="GO:0003677">
    <property type="term" value="F:DNA binding"/>
    <property type="evidence" value="ECO:0007669"/>
    <property type="project" value="UniProtKB-KW"/>
</dbReference>
<dbReference type="EMBL" id="JAVDQT010000010">
    <property type="protein sequence ID" value="MDR6434306.1"/>
    <property type="molecule type" value="Genomic_DNA"/>
</dbReference>
<name>A0ABU1ME66_9HYPH</name>
<comment type="similarity">
    <text evidence="1">Belongs to the SorC transcriptional regulatory family.</text>
</comment>
<feature type="domain" description="Sugar-binding" evidence="5">
    <location>
        <begin position="64"/>
        <end position="315"/>
    </location>
</feature>
<dbReference type="RefSeq" id="WP_310015699.1">
    <property type="nucleotide sequence ID" value="NZ_JAVDQT010000010.1"/>
</dbReference>
<dbReference type="Pfam" id="PF04198">
    <property type="entry name" value="Sugar-bind"/>
    <property type="match status" value="1"/>
</dbReference>
<dbReference type="Gene3D" id="3.40.50.1360">
    <property type="match status" value="1"/>
</dbReference>
<keyword evidence="2" id="KW-0805">Transcription regulation</keyword>
<dbReference type="PANTHER" id="PTHR34294:SF1">
    <property type="entry name" value="TRANSCRIPTIONAL REGULATOR LSRR"/>
    <property type="match status" value="1"/>
</dbReference>
<dbReference type="InterPro" id="IPR013324">
    <property type="entry name" value="RNA_pol_sigma_r3/r4-like"/>
</dbReference>
<accession>A0ABU1ME66</accession>
<proteinExistence type="inferred from homology"/>
<evidence type="ECO:0000256" key="3">
    <source>
        <dbReference type="ARBA" id="ARBA00023125"/>
    </source>
</evidence>
<dbReference type="InterPro" id="IPR037171">
    <property type="entry name" value="NagB/RpiA_transferase-like"/>
</dbReference>
<protein>
    <submittedName>
        <fullName evidence="6">DNA-binding transcriptional regulator LsrR (DeoR family)</fullName>
    </submittedName>
</protein>
<dbReference type="PANTHER" id="PTHR34294">
    <property type="entry name" value="TRANSCRIPTIONAL REGULATOR-RELATED"/>
    <property type="match status" value="1"/>
</dbReference>
<evidence type="ECO:0000256" key="1">
    <source>
        <dbReference type="ARBA" id="ARBA00010466"/>
    </source>
</evidence>
<keyword evidence="4" id="KW-0804">Transcription</keyword>
<keyword evidence="7" id="KW-1185">Reference proteome</keyword>
<evidence type="ECO:0000313" key="6">
    <source>
        <dbReference type="EMBL" id="MDR6434306.1"/>
    </source>
</evidence>
<evidence type="ECO:0000256" key="4">
    <source>
        <dbReference type="ARBA" id="ARBA00023163"/>
    </source>
</evidence>
<keyword evidence="3 6" id="KW-0238">DNA-binding</keyword>
<gene>
    <name evidence="6" type="ORF">J2782_004057</name>
</gene>
<dbReference type="Proteomes" id="UP001184614">
    <property type="component" value="Unassembled WGS sequence"/>
</dbReference>
<evidence type="ECO:0000313" key="7">
    <source>
        <dbReference type="Proteomes" id="UP001184614"/>
    </source>
</evidence>
<comment type="caution">
    <text evidence="6">The sequence shown here is derived from an EMBL/GenBank/DDBJ whole genome shotgun (WGS) entry which is preliminary data.</text>
</comment>
<dbReference type="InterPro" id="IPR007324">
    <property type="entry name" value="Sugar-bd_dom_put"/>
</dbReference>
<reference evidence="6 7" key="1">
    <citation type="submission" date="2023-07" db="EMBL/GenBank/DDBJ databases">
        <title>Sorghum-associated microbial communities from plants grown in Nebraska, USA.</title>
        <authorList>
            <person name="Schachtman D."/>
        </authorList>
    </citation>
    <scope>NUCLEOTIDE SEQUENCE [LARGE SCALE GENOMIC DNA]</scope>
    <source>
        <strain evidence="6 7">DS1730</strain>
    </source>
</reference>
<dbReference type="SUPFAM" id="SSF100950">
    <property type="entry name" value="NagB/RpiA/CoA transferase-like"/>
    <property type="match status" value="1"/>
</dbReference>
<dbReference type="Gene3D" id="1.10.10.60">
    <property type="entry name" value="Homeodomain-like"/>
    <property type="match status" value="1"/>
</dbReference>
<dbReference type="InterPro" id="IPR051054">
    <property type="entry name" value="SorC_transcr_regulators"/>
</dbReference>
<sequence>MTSKSWPLRSSDLKVKTVWLYYVEGMTQEQIAEQLGVSRVKIMRTLAAATAEGIVVTRINAATTAQIELERRLEEKWGLASAIVVPTPENSENLEKALGNAIAAYLDQEMQDGMTLAIGGGATLYASVQFLEHRKLQDASVVALVGSLPHSRWINPSVVAARVAEVYEVDSYQITAPVVLDEQGLRETLWRQSELRNLQQRAAQADIALLTVGAVSEDATIFRHGIVSSDLIKPLDDCGAVANILCYFVDKHGKLVDHEINQRVMSIDLHTVAAISRVVLAAGGTSKVTAIRAALKIVPASVLITDSQTAIALLED</sequence>
<evidence type="ECO:0000256" key="2">
    <source>
        <dbReference type="ARBA" id="ARBA00023015"/>
    </source>
</evidence>
<evidence type="ECO:0000259" key="5">
    <source>
        <dbReference type="Pfam" id="PF04198"/>
    </source>
</evidence>
<dbReference type="SUPFAM" id="SSF88659">
    <property type="entry name" value="Sigma3 and sigma4 domains of RNA polymerase sigma factors"/>
    <property type="match status" value="1"/>
</dbReference>